<dbReference type="SMART" id="SM00448">
    <property type="entry name" value="REC"/>
    <property type="match status" value="1"/>
</dbReference>
<evidence type="ECO:0000313" key="11">
    <source>
        <dbReference type="Proteomes" id="UP000704529"/>
    </source>
</evidence>
<dbReference type="GO" id="GO:0000155">
    <property type="term" value="F:phosphorelay sensor kinase activity"/>
    <property type="evidence" value="ECO:0007669"/>
    <property type="project" value="InterPro"/>
</dbReference>
<dbReference type="Gene3D" id="3.40.50.2300">
    <property type="match status" value="1"/>
</dbReference>
<comment type="caution">
    <text evidence="9">The sequence shown here is derived from an EMBL/GenBank/DDBJ whole genome shotgun (WGS) entry which is preliminary data.</text>
</comment>
<dbReference type="PANTHER" id="PTHR43065">
    <property type="entry name" value="SENSOR HISTIDINE KINASE"/>
    <property type="match status" value="1"/>
</dbReference>
<dbReference type="InterPro" id="IPR011006">
    <property type="entry name" value="CheY-like_superfamily"/>
</dbReference>
<keyword evidence="3 4" id="KW-0597">Phosphoprotein</keyword>
<dbReference type="InterPro" id="IPR001610">
    <property type="entry name" value="PAC"/>
</dbReference>
<evidence type="ECO:0000256" key="4">
    <source>
        <dbReference type="PROSITE-ProRule" id="PRU00169"/>
    </source>
</evidence>
<reference evidence="8 10" key="1">
    <citation type="submission" date="2020-08" db="EMBL/GenBank/DDBJ databases">
        <title>Genomic Encyclopedia of Type Strains, Phase IV (KMG-IV): sequencing the most valuable type-strain genomes for metagenomic binning, comparative biology and taxonomic classification.</title>
        <authorList>
            <person name="Goeker M."/>
        </authorList>
    </citation>
    <scope>NUCLEOTIDE SEQUENCE [LARGE SCALE GENOMIC DNA]</scope>
    <source>
        <strain evidence="8 10">DSM 14562</strain>
    </source>
</reference>
<dbReference type="InterPro" id="IPR035965">
    <property type="entry name" value="PAS-like_dom_sf"/>
</dbReference>
<dbReference type="NCBIfam" id="TIGR00229">
    <property type="entry name" value="sensory_box"/>
    <property type="match status" value="1"/>
</dbReference>
<dbReference type="InterPro" id="IPR000700">
    <property type="entry name" value="PAS-assoc_C"/>
</dbReference>
<evidence type="ECO:0000259" key="7">
    <source>
        <dbReference type="PROSITE" id="PS50113"/>
    </source>
</evidence>
<evidence type="ECO:0000259" key="5">
    <source>
        <dbReference type="PROSITE" id="PS50109"/>
    </source>
</evidence>
<dbReference type="EMBL" id="JACHNX010000001">
    <property type="protein sequence ID" value="MBB4608383.1"/>
    <property type="molecule type" value="Genomic_DNA"/>
</dbReference>
<dbReference type="InterPro" id="IPR003594">
    <property type="entry name" value="HATPase_dom"/>
</dbReference>
<dbReference type="CDD" id="cd00082">
    <property type="entry name" value="HisKA"/>
    <property type="match status" value="1"/>
</dbReference>
<dbReference type="SMART" id="SM00086">
    <property type="entry name" value="PAC"/>
    <property type="match status" value="1"/>
</dbReference>
<dbReference type="EMBL" id="JAFHKU010000133">
    <property type="protein sequence ID" value="MBN3560051.1"/>
    <property type="molecule type" value="Genomic_DNA"/>
</dbReference>
<dbReference type="SUPFAM" id="SSF55785">
    <property type="entry name" value="PYP-like sensor domain (PAS domain)"/>
    <property type="match status" value="1"/>
</dbReference>
<protein>
    <recommendedName>
        <fullName evidence="2">histidine kinase</fullName>
        <ecNumber evidence="2">2.7.13.3</ecNumber>
    </recommendedName>
</protein>
<dbReference type="SUPFAM" id="SSF52172">
    <property type="entry name" value="CheY-like"/>
    <property type="match status" value="1"/>
</dbReference>
<feature type="domain" description="Histidine kinase" evidence="5">
    <location>
        <begin position="171"/>
        <end position="391"/>
    </location>
</feature>
<dbReference type="RefSeq" id="WP_184103881.1">
    <property type="nucleotide sequence ID" value="NZ_JACHNX010000001.1"/>
</dbReference>
<dbReference type="AlphaFoldDB" id="A0AA41DCV3"/>
<dbReference type="PRINTS" id="PR00344">
    <property type="entry name" value="BCTRLSENSOR"/>
</dbReference>
<dbReference type="Gene3D" id="3.30.450.20">
    <property type="entry name" value="PAS domain"/>
    <property type="match status" value="1"/>
</dbReference>
<feature type="domain" description="PAC" evidence="7">
    <location>
        <begin position="104"/>
        <end position="158"/>
    </location>
</feature>
<dbReference type="InterPro" id="IPR005467">
    <property type="entry name" value="His_kinase_dom"/>
</dbReference>
<dbReference type="Pfam" id="PF00072">
    <property type="entry name" value="Response_reg"/>
    <property type="match status" value="1"/>
</dbReference>
<dbReference type="InterPro" id="IPR000014">
    <property type="entry name" value="PAS"/>
</dbReference>
<dbReference type="Pfam" id="PF13426">
    <property type="entry name" value="PAS_9"/>
    <property type="match status" value="1"/>
</dbReference>
<dbReference type="EC" id="2.7.13.3" evidence="2"/>
<dbReference type="CDD" id="cd00130">
    <property type="entry name" value="PAS"/>
    <property type="match status" value="1"/>
</dbReference>
<dbReference type="InterPro" id="IPR036097">
    <property type="entry name" value="HisK_dim/P_sf"/>
</dbReference>
<dbReference type="Pfam" id="PF02518">
    <property type="entry name" value="HATPase_c"/>
    <property type="match status" value="1"/>
</dbReference>
<evidence type="ECO:0000256" key="3">
    <source>
        <dbReference type="ARBA" id="ARBA00022553"/>
    </source>
</evidence>
<feature type="domain" description="Response regulatory" evidence="6">
    <location>
        <begin position="417"/>
        <end position="534"/>
    </location>
</feature>
<gene>
    <name evidence="8" type="ORF">GGQ89_000571</name>
    <name evidence="9" type="ORF">JYA60_17650</name>
</gene>
<evidence type="ECO:0000256" key="2">
    <source>
        <dbReference type="ARBA" id="ARBA00012438"/>
    </source>
</evidence>
<dbReference type="InterPro" id="IPR004358">
    <property type="entry name" value="Sig_transdc_His_kin-like_C"/>
</dbReference>
<dbReference type="Gene3D" id="1.10.287.130">
    <property type="match status" value="1"/>
</dbReference>
<dbReference type="Pfam" id="PF00512">
    <property type="entry name" value="HisKA"/>
    <property type="match status" value="1"/>
</dbReference>
<accession>A0AA41DCV3</accession>
<dbReference type="SUPFAM" id="SSF47384">
    <property type="entry name" value="Homodimeric domain of signal transducing histidine kinase"/>
    <property type="match status" value="1"/>
</dbReference>
<dbReference type="SUPFAM" id="SSF55874">
    <property type="entry name" value="ATPase domain of HSP90 chaperone/DNA topoisomerase II/histidine kinase"/>
    <property type="match status" value="1"/>
</dbReference>
<comment type="catalytic activity">
    <reaction evidence="1">
        <text>ATP + protein L-histidine = ADP + protein N-phospho-L-histidine.</text>
        <dbReference type="EC" id="2.7.13.3"/>
    </reaction>
</comment>
<dbReference type="Proteomes" id="UP000584663">
    <property type="component" value="Unassembled WGS sequence"/>
</dbReference>
<dbReference type="PROSITE" id="PS50109">
    <property type="entry name" value="HIS_KIN"/>
    <property type="match status" value="1"/>
</dbReference>
<keyword evidence="10" id="KW-1185">Reference proteome</keyword>
<dbReference type="PANTHER" id="PTHR43065:SF42">
    <property type="entry name" value="TWO-COMPONENT SENSOR PPRA"/>
    <property type="match status" value="1"/>
</dbReference>
<feature type="modified residue" description="4-aspartylphosphate" evidence="4">
    <location>
        <position position="469"/>
    </location>
</feature>
<evidence type="ECO:0000256" key="1">
    <source>
        <dbReference type="ARBA" id="ARBA00000085"/>
    </source>
</evidence>
<dbReference type="InterPro" id="IPR001789">
    <property type="entry name" value="Sig_transdc_resp-reg_receiver"/>
</dbReference>
<proteinExistence type="predicted"/>
<dbReference type="SMART" id="SM00387">
    <property type="entry name" value="HATPase_c"/>
    <property type="match status" value="1"/>
</dbReference>
<sequence length="543" mass="58856">MDVGAREPIETSGVHHWQEATITRPGLDDRGNVFFAAIEMTRMPMVITDPHQDDNPIVFANNAFLDLTLYEKEEVVGRNCRFLQGAQTDRSEVAKLRDAIEAQESIALELLNYKRDGTPFWNAVFIGPIHDASGKLLYFFASQIDVTRRRESDRTLLQTQKMEAVGQLTAGLAHDFNNLLQVVNGNLELAAARAEDDRLCRYIQSARTAAEKGAKLTGQLLAFARKTRLDPRPVDINATINGFCDVLESSLGKQAELQLTLRRGLPRAVLDPEQFEMAVLNIAINARDAMPNGGLIDIVTSKLQLDGDAAARELSPGDYVVVEIRDQGQGMPQHVADRATEPFFTTKGTGKGTGLGLAMASGFVQQSRGRLEIDSTPGKGTTIRMLFPSATGDQPDNPGTKHATISAHTDDARSGAHILIVEDSAEVLALAREILEGVGYRVSTAETGEAALELFEGMPSGTLDLLFTDLIMPGGINGIVLAGEVARRAPNLPVLMTTGYNEELVAEGPMRAGLDVLGKPYRRSDLLDRVRQALNRGSASGGD</sequence>
<name>A0AA41DCV3_9SPHN</name>
<organism evidence="9 11">
    <name type="scientific">Sphingomonas yabuuchiae</name>
    <dbReference type="NCBI Taxonomy" id="172044"/>
    <lineage>
        <taxon>Bacteria</taxon>
        <taxon>Pseudomonadati</taxon>
        <taxon>Pseudomonadota</taxon>
        <taxon>Alphaproteobacteria</taxon>
        <taxon>Sphingomonadales</taxon>
        <taxon>Sphingomonadaceae</taxon>
        <taxon>Sphingomonas</taxon>
    </lineage>
</organism>
<evidence type="ECO:0000259" key="6">
    <source>
        <dbReference type="PROSITE" id="PS50110"/>
    </source>
</evidence>
<dbReference type="PROSITE" id="PS50113">
    <property type="entry name" value="PAC"/>
    <property type="match status" value="1"/>
</dbReference>
<dbReference type="PROSITE" id="PS50110">
    <property type="entry name" value="RESPONSE_REGULATORY"/>
    <property type="match status" value="1"/>
</dbReference>
<reference evidence="9" key="2">
    <citation type="submission" date="2021-01" db="EMBL/GenBank/DDBJ databases">
        <title>Genome Sequencing of Type Strains.</title>
        <authorList>
            <person name="Lemaire J.F."/>
            <person name="Inderbitzin P."/>
            <person name="Collins S.B."/>
            <person name="Wespe N."/>
            <person name="Knight-Connoni V."/>
        </authorList>
    </citation>
    <scope>NUCLEOTIDE SEQUENCE</scope>
    <source>
        <strain evidence="9">DSM 14562</strain>
    </source>
</reference>
<evidence type="ECO:0000313" key="10">
    <source>
        <dbReference type="Proteomes" id="UP000584663"/>
    </source>
</evidence>
<dbReference type="Gene3D" id="3.30.565.10">
    <property type="entry name" value="Histidine kinase-like ATPase, C-terminal domain"/>
    <property type="match status" value="1"/>
</dbReference>
<evidence type="ECO:0000313" key="9">
    <source>
        <dbReference type="EMBL" id="MBN3560051.1"/>
    </source>
</evidence>
<evidence type="ECO:0000313" key="8">
    <source>
        <dbReference type="EMBL" id="MBB4608383.1"/>
    </source>
</evidence>
<dbReference type="InterPro" id="IPR036890">
    <property type="entry name" value="HATPase_C_sf"/>
</dbReference>
<dbReference type="Proteomes" id="UP000704529">
    <property type="component" value="Unassembled WGS sequence"/>
</dbReference>
<dbReference type="SMART" id="SM00388">
    <property type="entry name" value="HisKA"/>
    <property type="match status" value="1"/>
</dbReference>
<dbReference type="InterPro" id="IPR003661">
    <property type="entry name" value="HisK_dim/P_dom"/>
</dbReference>